<proteinExistence type="predicted"/>
<keyword evidence="4" id="KW-1185">Reference proteome</keyword>
<dbReference type="EMBL" id="JASJEU010000007">
    <property type="protein sequence ID" value="MDJ1650008.1"/>
    <property type="molecule type" value="Genomic_DNA"/>
</dbReference>
<dbReference type="Proteomes" id="UP001232750">
    <property type="component" value="Unassembled WGS sequence"/>
</dbReference>
<keyword evidence="2" id="KW-1133">Transmembrane helix</keyword>
<evidence type="ECO:0000256" key="2">
    <source>
        <dbReference type="SAM" id="Phobius"/>
    </source>
</evidence>
<organism evidence="3 4">
    <name type="scientific">Gordonibacter faecis</name>
    <dbReference type="NCBI Taxonomy" id="3047475"/>
    <lineage>
        <taxon>Bacteria</taxon>
        <taxon>Bacillati</taxon>
        <taxon>Actinomycetota</taxon>
        <taxon>Coriobacteriia</taxon>
        <taxon>Eggerthellales</taxon>
        <taxon>Eggerthellaceae</taxon>
        <taxon>Gordonibacter</taxon>
    </lineage>
</organism>
<feature type="transmembrane region" description="Helical" evidence="2">
    <location>
        <begin position="38"/>
        <end position="62"/>
    </location>
</feature>
<protein>
    <submittedName>
        <fullName evidence="3">Guanylate cyclase</fullName>
    </submittedName>
</protein>
<dbReference type="RefSeq" id="WP_283831353.1">
    <property type="nucleotide sequence ID" value="NZ_JASJEU010000007.1"/>
</dbReference>
<evidence type="ECO:0000313" key="4">
    <source>
        <dbReference type="Proteomes" id="UP001232750"/>
    </source>
</evidence>
<feature type="transmembrane region" description="Helical" evidence="2">
    <location>
        <begin position="6"/>
        <end position="26"/>
    </location>
</feature>
<sequence>MIARLSRIVPLLLVLAVVALIVYLVAQYKYSPNRAKEILIKGFTWLTGILSGFFAFVCGYALLERNEPVLDLALSFLATALIGLIITRICRAVFVRHHPGWGKKPTAKAKRLDDHPRRPFKPPWAK</sequence>
<evidence type="ECO:0000256" key="1">
    <source>
        <dbReference type="SAM" id="MobiDB-lite"/>
    </source>
</evidence>
<comment type="caution">
    <text evidence="3">The sequence shown here is derived from an EMBL/GenBank/DDBJ whole genome shotgun (WGS) entry which is preliminary data.</text>
</comment>
<evidence type="ECO:0000313" key="3">
    <source>
        <dbReference type="EMBL" id="MDJ1650008.1"/>
    </source>
</evidence>
<keyword evidence="2" id="KW-0472">Membrane</keyword>
<feature type="transmembrane region" description="Helical" evidence="2">
    <location>
        <begin position="74"/>
        <end position="94"/>
    </location>
</feature>
<keyword evidence="2" id="KW-0812">Transmembrane</keyword>
<name>A0ABT7DKF1_9ACTN</name>
<feature type="compositionally biased region" description="Basic residues" evidence="1">
    <location>
        <begin position="99"/>
        <end position="109"/>
    </location>
</feature>
<reference evidence="3 4" key="1">
    <citation type="submission" date="2023-05" db="EMBL/GenBank/DDBJ databases">
        <title>Gordonibacter KGMB12511T sp. nov., isolated from faeces of healthy Korean.</title>
        <authorList>
            <person name="Kim H.S."/>
            <person name="Kim J.-S."/>
            <person name="Suh M.K."/>
            <person name="Eom M.K."/>
            <person name="Do H.E."/>
            <person name="Lee J.-S."/>
        </authorList>
    </citation>
    <scope>NUCLEOTIDE SEQUENCE [LARGE SCALE GENOMIC DNA]</scope>
    <source>
        <strain evidence="3 4">KGMB12511</strain>
    </source>
</reference>
<accession>A0ABT7DKF1</accession>
<gene>
    <name evidence="3" type="ORF">QNJ86_04285</name>
</gene>
<feature type="region of interest" description="Disordered" evidence="1">
    <location>
        <begin position="99"/>
        <end position="126"/>
    </location>
</feature>